<protein>
    <submittedName>
        <fullName evidence="1">Uncharacterized protein</fullName>
    </submittedName>
</protein>
<name>Q5BYA1_SCHJA</name>
<reference evidence="1" key="1">
    <citation type="submission" date="2005-03" db="EMBL/GenBank/DDBJ databases">
        <authorList>
            <person name="Han Z."/>
        </authorList>
    </citation>
    <scope>NUCLEOTIDE SEQUENCE</scope>
</reference>
<sequence length="33" mass="3893">MYSFLVLNSFDFQLLLSHDHTLRNVSVLIHTEC</sequence>
<evidence type="ECO:0000313" key="1">
    <source>
        <dbReference type="EMBL" id="AAX27624.1"/>
    </source>
</evidence>
<organism evidence="1">
    <name type="scientific">Schistosoma japonicum</name>
    <name type="common">Blood fluke</name>
    <dbReference type="NCBI Taxonomy" id="6182"/>
    <lineage>
        <taxon>Eukaryota</taxon>
        <taxon>Metazoa</taxon>
        <taxon>Spiralia</taxon>
        <taxon>Lophotrochozoa</taxon>
        <taxon>Platyhelminthes</taxon>
        <taxon>Trematoda</taxon>
        <taxon>Digenea</taxon>
        <taxon>Strigeidida</taxon>
        <taxon>Schistosomatoidea</taxon>
        <taxon>Schistosomatidae</taxon>
        <taxon>Schistosoma</taxon>
    </lineage>
</organism>
<accession>Q5BYA1</accession>
<reference evidence="1" key="2">
    <citation type="journal article" date="2006" name="PLoS Pathog.">
        <title>New perspectives on host-parasite interplay by comparative transcriptomic and proteomic analyses of Schistosoma japonicum.</title>
        <authorList>
            <person name="Liu F."/>
            <person name="Lu J."/>
            <person name="Hu W."/>
            <person name="Wang S.Y."/>
            <person name="Cui S.J."/>
            <person name="Chi M."/>
            <person name="Yan Q."/>
            <person name="Wang X.R."/>
            <person name="Song H.D."/>
            <person name="Xu X.N."/>
            <person name="Wang J.J."/>
            <person name="Zhang X.L."/>
            <person name="Zhang X."/>
            <person name="Wang Z.Q."/>
            <person name="Xue C.L."/>
            <person name="Brindley P.J."/>
            <person name="McManus D.P."/>
            <person name="Yang P.Y."/>
            <person name="Feng Z."/>
            <person name="Chen Z."/>
            <person name="Han Z.G."/>
        </authorList>
    </citation>
    <scope>NUCLEOTIDE SEQUENCE</scope>
</reference>
<proteinExistence type="evidence at transcript level"/>
<dbReference type="AlphaFoldDB" id="Q5BYA1"/>
<dbReference type="EMBL" id="AY811735">
    <property type="protein sequence ID" value="AAX27624.1"/>
    <property type="molecule type" value="mRNA"/>
</dbReference>